<dbReference type="SMART" id="SM00486">
    <property type="entry name" value="POLBc"/>
    <property type="match status" value="1"/>
</dbReference>
<name>A0A481Z2M4_9VIRU</name>
<dbReference type="Gene3D" id="3.30.420.10">
    <property type="entry name" value="Ribonuclease H-like superfamily/Ribonuclease H"/>
    <property type="match status" value="1"/>
</dbReference>
<protein>
    <recommendedName>
        <fullName evidence="2">DNA-directed DNA polymerase</fullName>
        <ecNumber evidence="2">2.7.7.7</ecNumber>
    </recommendedName>
</protein>
<evidence type="ECO:0000256" key="8">
    <source>
        <dbReference type="ARBA" id="ARBA00049244"/>
    </source>
</evidence>
<dbReference type="PANTHER" id="PTHR10322">
    <property type="entry name" value="DNA POLYMERASE CATALYTIC SUBUNIT"/>
    <property type="match status" value="1"/>
</dbReference>
<comment type="catalytic activity">
    <reaction evidence="8">
        <text>DNA(n) + a 2'-deoxyribonucleoside 5'-triphosphate = DNA(n+1) + diphosphate</text>
        <dbReference type="Rhea" id="RHEA:22508"/>
        <dbReference type="Rhea" id="RHEA-COMP:17339"/>
        <dbReference type="Rhea" id="RHEA-COMP:17340"/>
        <dbReference type="ChEBI" id="CHEBI:33019"/>
        <dbReference type="ChEBI" id="CHEBI:61560"/>
        <dbReference type="ChEBI" id="CHEBI:173112"/>
        <dbReference type="EC" id="2.7.7.7"/>
    </reaction>
</comment>
<evidence type="ECO:0000313" key="11">
    <source>
        <dbReference type="EMBL" id="QBK89571.1"/>
    </source>
</evidence>
<evidence type="ECO:0000256" key="5">
    <source>
        <dbReference type="ARBA" id="ARBA00022932"/>
    </source>
</evidence>
<dbReference type="GO" id="GO:0003677">
    <property type="term" value="F:DNA binding"/>
    <property type="evidence" value="ECO:0007669"/>
    <property type="project" value="UniProtKB-KW"/>
</dbReference>
<dbReference type="GO" id="GO:0039693">
    <property type="term" value="P:viral DNA genome replication"/>
    <property type="evidence" value="ECO:0007669"/>
    <property type="project" value="UniProtKB-KW"/>
</dbReference>
<reference evidence="11" key="1">
    <citation type="journal article" date="2019" name="MBio">
        <title>Virus Genomes from Deep Sea Sediments Expand the Ocean Megavirome and Support Independent Origins of Viral Gigantism.</title>
        <authorList>
            <person name="Backstrom D."/>
            <person name="Yutin N."/>
            <person name="Jorgensen S.L."/>
            <person name="Dharamshi J."/>
            <person name="Homa F."/>
            <person name="Zaremba-Niedwiedzka K."/>
            <person name="Spang A."/>
            <person name="Wolf Y.I."/>
            <person name="Koonin E.V."/>
            <person name="Ettema T.J."/>
        </authorList>
    </citation>
    <scope>NUCLEOTIDE SEQUENCE</scope>
</reference>
<dbReference type="GO" id="GO:0003887">
    <property type="term" value="F:DNA-directed DNA polymerase activity"/>
    <property type="evidence" value="ECO:0007669"/>
    <property type="project" value="UniProtKB-KW"/>
</dbReference>
<keyword evidence="6" id="KW-1194">Viral DNA replication</keyword>
<sequence>MSTPLEVYCYNWEIRKEEIDSELPDKIYAWCLDRKSVPHLLRIENQVCSFILKLPEKYNGDLINWSNELVYKKVIDYISFRIKTSRSTRNLSKCYPVAFKYERKRMLCLYKGNKTYPTLTLYFHNNAQKYNTINYFKNPIKMRGVHSNEKLQYDCLETSINIVRRYMTRVKVKYCQWFRAKVNLPKNRVSYIDNEHIVSEPIVAASEEENDKWALDGQPGIFTFDIECITDTKQMPNSNLIGHQIFSISCMYQRYMAPKNTRTIVNLVLGQAPAPKGEQIRCFTSEKDLLSGFFDLIAEFDPEIITGYNIYGFDNPYLWKRILKRRVVINPRASRLKHQKPFMKGDAWFSKGYGHKSINQIILGGRIDIDVIFHVRASYKLRKNGLDYAAKAILGTGKYDLPYMEMFAKYDQYILGRYLNDQNPNLKTDADFEEAMKGLNEIVTYNSVDTTITYEILEKTGLFTTIKEISNIVGINPENVLNRGQQIRGVSIVYDVCHKFGITMNKIRMDSNIEFEGGYVFDSKAGLWKFVMCIDFASLYPSIILANNICYSTLIEHQDWDEIKEGDYNAIIWNEKKSGVRREYRYVKEHIREGVLPNLLKYLLSNRSRVKKLMAAESDPITKSILNKKQIALKTCANSIYGLTGIDEKMGKLSLKPISASVTACGREYIKRSAKYVEEELGGNVVYGDTDSIMFKIPGVDTAEKCIDTGNRLAKEISNLYPNHIKFEFEKGGKMLAMTKKKYVYWKYDDRKNINGKLNPKYAQYRDLENDPMALEIRGNVLVRRENCFWYQALYRELLYSVLREEALTKAFNNSSNKILNLVQSKVDTKNLVTFRAMGSNYKNNTYSSAKFLECLKSRGRFLSPGERFGYIVEDLKELEIERKIKKGKVYMGEKMRLMEEYEESVTSINPIKIDYGYYLGLASKKNVDQLWQCGYQKQLKPVNISLTEVLYGNVINSALRYDLEGEIQDMLEEADGNNEKVYYMIREFIKDVNRYSPQHHKDIKKAFVRNRSIYITGRDLIKMDIMNVTKTIFKAYQIGGENGIKIIIYKIKNILENIK</sequence>
<dbReference type="InterPro" id="IPR006133">
    <property type="entry name" value="DNA-dir_DNA_pol_B_exonuc"/>
</dbReference>
<keyword evidence="4" id="KW-0548">Nucleotidyltransferase</keyword>
<feature type="domain" description="DNA-directed DNA polymerase family B exonuclease" evidence="10">
    <location>
        <begin position="156"/>
        <end position="387"/>
    </location>
</feature>
<dbReference type="SUPFAM" id="SSF56672">
    <property type="entry name" value="DNA/RNA polymerases"/>
    <property type="match status" value="1"/>
</dbReference>
<gene>
    <name evidence="11" type="ORF">LCPAC001_00810</name>
</gene>
<proteinExistence type="inferred from homology"/>
<dbReference type="InterPro" id="IPR043502">
    <property type="entry name" value="DNA/RNA_pol_sf"/>
</dbReference>
<feature type="domain" description="DNA-directed DNA polymerase family B multifunctional" evidence="9">
    <location>
        <begin position="478"/>
        <end position="921"/>
    </location>
</feature>
<evidence type="ECO:0000256" key="6">
    <source>
        <dbReference type="ARBA" id="ARBA00023109"/>
    </source>
</evidence>
<evidence type="ECO:0000259" key="10">
    <source>
        <dbReference type="Pfam" id="PF03104"/>
    </source>
</evidence>
<dbReference type="InterPro" id="IPR023211">
    <property type="entry name" value="DNA_pol_palm_dom_sf"/>
</dbReference>
<keyword evidence="6" id="KW-0235">DNA replication</keyword>
<evidence type="ECO:0000259" key="9">
    <source>
        <dbReference type="Pfam" id="PF00136"/>
    </source>
</evidence>
<accession>A0A481Z2M4</accession>
<keyword evidence="7" id="KW-0238">DNA-binding</keyword>
<dbReference type="EMBL" id="MK500428">
    <property type="protein sequence ID" value="QBK89571.1"/>
    <property type="molecule type" value="Genomic_DNA"/>
</dbReference>
<evidence type="ECO:0000256" key="1">
    <source>
        <dbReference type="ARBA" id="ARBA00005755"/>
    </source>
</evidence>
<dbReference type="Gene3D" id="1.10.132.60">
    <property type="entry name" value="DNA polymerase family B, C-terminal domain"/>
    <property type="match status" value="1"/>
</dbReference>
<organism evidence="11">
    <name type="scientific">Pithovirus LCPAC001</name>
    <dbReference type="NCBI Taxonomy" id="2506585"/>
    <lineage>
        <taxon>Viruses</taxon>
        <taxon>Pithoviruses</taxon>
    </lineage>
</organism>
<dbReference type="InterPro" id="IPR006134">
    <property type="entry name" value="DNA-dir_DNA_pol_B_multi_dom"/>
</dbReference>
<dbReference type="InterPro" id="IPR012337">
    <property type="entry name" value="RNaseH-like_sf"/>
</dbReference>
<dbReference type="Gene3D" id="3.90.1600.10">
    <property type="entry name" value="Palm domain of DNA polymerase"/>
    <property type="match status" value="1"/>
</dbReference>
<evidence type="ECO:0000256" key="3">
    <source>
        <dbReference type="ARBA" id="ARBA00022679"/>
    </source>
</evidence>
<dbReference type="InterPro" id="IPR042087">
    <property type="entry name" value="DNA_pol_B_thumb"/>
</dbReference>
<dbReference type="SUPFAM" id="SSF53098">
    <property type="entry name" value="Ribonuclease H-like"/>
    <property type="match status" value="1"/>
</dbReference>
<dbReference type="Pfam" id="PF00136">
    <property type="entry name" value="DNA_pol_B"/>
    <property type="match status" value="1"/>
</dbReference>
<dbReference type="Gene3D" id="1.10.287.690">
    <property type="entry name" value="Helix hairpin bin"/>
    <property type="match status" value="1"/>
</dbReference>
<keyword evidence="3" id="KW-0808">Transferase</keyword>
<dbReference type="PRINTS" id="PR00106">
    <property type="entry name" value="DNAPOLB"/>
</dbReference>
<dbReference type="InterPro" id="IPR006172">
    <property type="entry name" value="DNA-dir_DNA_pol_B"/>
</dbReference>
<dbReference type="InterPro" id="IPR036397">
    <property type="entry name" value="RNaseH_sf"/>
</dbReference>
<keyword evidence="5" id="KW-0239">DNA-directed DNA polymerase</keyword>
<dbReference type="GO" id="GO:0006261">
    <property type="term" value="P:DNA-templated DNA replication"/>
    <property type="evidence" value="ECO:0007669"/>
    <property type="project" value="TreeGrafter"/>
</dbReference>
<evidence type="ECO:0000256" key="2">
    <source>
        <dbReference type="ARBA" id="ARBA00012417"/>
    </source>
</evidence>
<evidence type="ECO:0000256" key="4">
    <source>
        <dbReference type="ARBA" id="ARBA00022695"/>
    </source>
</evidence>
<comment type="similarity">
    <text evidence="1">Belongs to the DNA polymerase type-B family.</text>
</comment>
<dbReference type="GO" id="GO:0000166">
    <property type="term" value="F:nucleotide binding"/>
    <property type="evidence" value="ECO:0007669"/>
    <property type="project" value="InterPro"/>
</dbReference>
<dbReference type="InterPro" id="IPR050240">
    <property type="entry name" value="DNA_pol_type-B"/>
</dbReference>
<dbReference type="EC" id="2.7.7.7" evidence="2"/>
<evidence type="ECO:0000256" key="7">
    <source>
        <dbReference type="ARBA" id="ARBA00023125"/>
    </source>
</evidence>
<dbReference type="Pfam" id="PF03104">
    <property type="entry name" value="DNA_pol_B_exo1"/>
    <property type="match status" value="1"/>
</dbReference>
<dbReference type="PANTHER" id="PTHR10322:SF23">
    <property type="entry name" value="DNA POLYMERASE DELTA CATALYTIC SUBUNIT"/>
    <property type="match status" value="1"/>
</dbReference>